<dbReference type="VEuPathDB" id="TriTrypDB:ADEAN_000701700"/>
<sequence>MLAETESVNPSVEHSYQAALYHYTNHALDDCRDACETALAQLTLSDRSSVEISETSHMQFLHILLLLFNVYYDADACKEAERMLATASGYAVEHLTQGNNHNNKGLQSYKTALLTSTISYNRALIYIKRYETDMNKDYKQLELALEYLRESERGMLNVLGRSRLLLASVWHTMGVCYCHLPLEEKEANHASNNNKKDYAKALYYFTKSLELRTHYDDASGAVQGQLANTLEHIAFIYSKVADGVSGDSVSVFGNRHDDTYTGDDEARLLREKIKEIQSVVGKTRREEV</sequence>
<evidence type="ECO:0000313" key="2">
    <source>
        <dbReference type="Proteomes" id="UP000515908"/>
    </source>
</evidence>
<name>A0A7G2CJC9_9TRYP</name>
<dbReference type="EMBL" id="LR877158">
    <property type="protein sequence ID" value="CAD2219509.1"/>
    <property type="molecule type" value="Genomic_DNA"/>
</dbReference>
<dbReference type="Proteomes" id="UP000515908">
    <property type="component" value="Chromosome 14"/>
</dbReference>
<dbReference type="AlphaFoldDB" id="A0A7G2CJC9"/>
<organism evidence="1 2">
    <name type="scientific">Angomonas deanei</name>
    <dbReference type="NCBI Taxonomy" id="59799"/>
    <lineage>
        <taxon>Eukaryota</taxon>
        <taxon>Discoba</taxon>
        <taxon>Euglenozoa</taxon>
        <taxon>Kinetoplastea</taxon>
        <taxon>Metakinetoplastina</taxon>
        <taxon>Trypanosomatida</taxon>
        <taxon>Trypanosomatidae</taxon>
        <taxon>Strigomonadinae</taxon>
        <taxon>Angomonas</taxon>
    </lineage>
</organism>
<proteinExistence type="predicted"/>
<evidence type="ECO:0008006" key="3">
    <source>
        <dbReference type="Google" id="ProtNLM"/>
    </source>
</evidence>
<evidence type="ECO:0000313" key="1">
    <source>
        <dbReference type="EMBL" id="CAD2219509.1"/>
    </source>
</evidence>
<protein>
    <recommendedName>
        <fullName evidence="3">KIF-binding protein</fullName>
    </recommendedName>
</protein>
<reference evidence="1 2" key="1">
    <citation type="submission" date="2020-08" db="EMBL/GenBank/DDBJ databases">
        <authorList>
            <person name="Newling K."/>
            <person name="Davey J."/>
            <person name="Forrester S."/>
        </authorList>
    </citation>
    <scope>NUCLEOTIDE SEQUENCE [LARGE SCALE GENOMIC DNA]</scope>
    <source>
        <strain evidence="2">Crithidia deanei Carvalho (ATCC PRA-265)</strain>
    </source>
</reference>
<keyword evidence="2" id="KW-1185">Reference proteome</keyword>
<gene>
    <name evidence="1" type="ORF">ADEAN_000701700</name>
</gene>
<dbReference type="InterPro" id="IPR011990">
    <property type="entry name" value="TPR-like_helical_dom_sf"/>
</dbReference>
<dbReference type="Gene3D" id="1.25.40.10">
    <property type="entry name" value="Tetratricopeptide repeat domain"/>
    <property type="match status" value="1"/>
</dbReference>
<accession>A0A7G2CJC9</accession>